<evidence type="ECO:0000313" key="2">
    <source>
        <dbReference type="EMBL" id="ABQ13969.1"/>
    </source>
</evidence>
<name>A5EX43_DICNV</name>
<dbReference type="AlphaFoldDB" id="A5EX43"/>
<dbReference type="HOGENOM" id="CLU_1377509_0_0_6"/>
<organism evidence="2 3">
    <name type="scientific">Dichelobacter nodosus (strain VCS1703A)</name>
    <dbReference type="NCBI Taxonomy" id="246195"/>
    <lineage>
        <taxon>Bacteria</taxon>
        <taxon>Pseudomonadati</taxon>
        <taxon>Pseudomonadota</taxon>
        <taxon>Gammaproteobacteria</taxon>
        <taxon>Cardiobacteriales</taxon>
        <taxon>Cardiobacteriaceae</taxon>
        <taxon>Dichelobacter</taxon>
    </lineage>
</organism>
<dbReference type="RefSeq" id="WP_012031611.1">
    <property type="nucleotide sequence ID" value="NC_009446.1"/>
</dbReference>
<dbReference type="Proteomes" id="UP000000248">
    <property type="component" value="Chromosome"/>
</dbReference>
<gene>
    <name evidence="2" type="ordered locus">DNO_1327</name>
</gene>
<keyword evidence="2" id="KW-0449">Lipoprotein</keyword>
<dbReference type="KEGG" id="dno:DNO_1327"/>
<accession>A5EX43</accession>
<dbReference type="eggNOG" id="COG3784">
    <property type="taxonomic scope" value="Bacteria"/>
</dbReference>
<protein>
    <submittedName>
        <fullName evidence="2">Conserved hypothetical lipoprotein</fullName>
    </submittedName>
</protein>
<dbReference type="OrthoDB" id="8526313at2"/>
<reference evidence="2 3" key="1">
    <citation type="journal article" date="2007" name="Nat. Biotechnol.">
        <title>Genome sequence and identification of candidate vaccine antigens from the animal pathogen Dichelobacter nodosus.</title>
        <authorList>
            <person name="Myers G.S."/>
            <person name="Parker D."/>
            <person name="Al-Hasani K."/>
            <person name="Kennan R.M."/>
            <person name="Seemann T."/>
            <person name="Ren Q."/>
            <person name="Badger J.H."/>
            <person name="Selengut J.D."/>
            <person name="Deboy R.T."/>
            <person name="Tettelin H."/>
            <person name="Boyce J.D."/>
            <person name="McCarl V.P."/>
            <person name="Han X."/>
            <person name="Nelson W.C."/>
            <person name="Madupu R."/>
            <person name="Mohamoud Y."/>
            <person name="Holley T."/>
            <person name="Fedorova N."/>
            <person name="Khouri H."/>
            <person name="Bottomley S.P."/>
            <person name="Whittington R.J."/>
            <person name="Adler B."/>
            <person name="Songer J.G."/>
            <person name="Rood J.I."/>
            <person name="Paulsen I.T."/>
        </authorList>
    </citation>
    <scope>NUCLEOTIDE SEQUENCE [LARGE SCALE GENOMIC DNA]</scope>
    <source>
        <strain evidence="2 3">VCS1703A</strain>
    </source>
</reference>
<keyword evidence="3" id="KW-1185">Reference proteome</keyword>
<dbReference type="PROSITE" id="PS51257">
    <property type="entry name" value="PROKAR_LIPOPROTEIN"/>
    <property type="match status" value="1"/>
</dbReference>
<dbReference type="InterPro" id="IPR008309">
    <property type="entry name" value="YdbL"/>
</dbReference>
<evidence type="ECO:0000256" key="1">
    <source>
        <dbReference type="SAM" id="SignalP"/>
    </source>
</evidence>
<dbReference type="EMBL" id="CP000513">
    <property type="protein sequence ID" value="ABQ13969.1"/>
    <property type="molecule type" value="Genomic_DNA"/>
</dbReference>
<keyword evidence="1" id="KW-0732">Signal</keyword>
<feature type="signal peptide" evidence="1">
    <location>
        <begin position="1"/>
        <end position="30"/>
    </location>
</feature>
<dbReference type="Pfam" id="PF07027">
    <property type="entry name" value="DUF1318"/>
    <property type="match status" value="1"/>
</dbReference>
<dbReference type="STRING" id="246195.DNO_1327"/>
<evidence type="ECO:0000313" key="3">
    <source>
        <dbReference type="Proteomes" id="UP000000248"/>
    </source>
</evidence>
<sequence length="197" mass="22023">MIALKRSVFWLFLLTLAACVTVNIYFPAAAAEKAADQIIQEVWQQESVPPKKQLKMPKKAQSQALLGTSLVKLAQIVSTPAYAQSPDFNATSPEVERLMASMARRFSQLRPYFAQGIVGLTNDGFIAVRDAASANRAVQRLIDSENADRQQLYQAIADANDQPDWAEKIQDTFAQRWISQAPAGWWYQSSDGSWQQK</sequence>
<proteinExistence type="predicted"/>
<feature type="chain" id="PRO_5002682557" evidence="1">
    <location>
        <begin position="31"/>
        <end position="197"/>
    </location>
</feature>